<gene>
    <name evidence="1" type="ORF">EDD54_0948</name>
</gene>
<dbReference type="AlphaFoldDB" id="A0A4R6RKG4"/>
<proteinExistence type="predicted"/>
<keyword evidence="2" id="KW-1185">Reference proteome</keyword>
<accession>A0A4R6RKG4</accession>
<evidence type="ECO:0000313" key="2">
    <source>
        <dbReference type="Proteomes" id="UP000294547"/>
    </source>
</evidence>
<dbReference type="EMBL" id="SNXY01000006">
    <property type="protein sequence ID" value="TDP87063.1"/>
    <property type="molecule type" value="Genomic_DNA"/>
</dbReference>
<reference evidence="1 2" key="1">
    <citation type="submission" date="2019-03" db="EMBL/GenBank/DDBJ databases">
        <title>Genomic Encyclopedia of Type Strains, Phase IV (KMG-IV): sequencing the most valuable type-strain genomes for metagenomic binning, comparative biology and taxonomic classification.</title>
        <authorList>
            <person name="Goeker M."/>
        </authorList>
    </citation>
    <scope>NUCLEOTIDE SEQUENCE [LARGE SCALE GENOMIC DNA]</scope>
    <source>
        <strain evidence="1 2">DSM 102969</strain>
    </source>
</reference>
<comment type="caution">
    <text evidence="1">The sequence shown here is derived from an EMBL/GenBank/DDBJ whole genome shotgun (WGS) entry which is preliminary data.</text>
</comment>
<dbReference type="InterPro" id="IPR021955">
    <property type="entry name" value="DUF3572"/>
</dbReference>
<organism evidence="1 2">
    <name type="scientific">Oharaeibacter diazotrophicus</name>
    <dbReference type="NCBI Taxonomy" id="1920512"/>
    <lineage>
        <taxon>Bacteria</taxon>
        <taxon>Pseudomonadati</taxon>
        <taxon>Pseudomonadota</taxon>
        <taxon>Alphaproteobacteria</taxon>
        <taxon>Hyphomicrobiales</taxon>
        <taxon>Pleomorphomonadaceae</taxon>
        <taxon>Oharaeibacter</taxon>
    </lineage>
</organism>
<protein>
    <submittedName>
        <fullName evidence="1">Uncharacterized protein DUF3572</fullName>
    </submittedName>
</protein>
<dbReference type="Pfam" id="PF12096">
    <property type="entry name" value="DUF3572"/>
    <property type="match status" value="1"/>
</dbReference>
<sequence length="97" mass="10063">MRSTARMTTAEAEDVAIRGLAFLAGDPEALGRFLALSGIGPRDLRNAAAEPGFLAGVIEFFMADEALLLAFSLNAGIRPTMLAAARHALAGAAGEEF</sequence>
<dbReference type="Proteomes" id="UP000294547">
    <property type="component" value="Unassembled WGS sequence"/>
</dbReference>
<evidence type="ECO:0000313" key="1">
    <source>
        <dbReference type="EMBL" id="TDP87063.1"/>
    </source>
</evidence>
<name>A0A4R6RKG4_9HYPH</name>